<evidence type="ECO:0000259" key="2">
    <source>
        <dbReference type="PROSITE" id="PS51673"/>
    </source>
</evidence>
<dbReference type="PROSITE" id="PS51673">
    <property type="entry name" value="SUZ"/>
    <property type="match status" value="1"/>
</dbReference>
<dbReference type="EMBL" id="SFCI01000545">
    <property type="protein sequence ID" value="TFY79173.1"/>
    <property type="molecule type" value="Genomic_DNA"/>
</dbReference>
<dbReference type="Proteomes" id="UP000298061">
    <property type="component" value="Unassembled WGS sequence"/>
</dbReference>
<dbReference type="SUPFAM" id="SSF82708">
    <property type="entry name" value="R3H domain"/>
    <property type="match status" value="1"/>
</dbReference>
<dbReference type="Pfam" id="PF12752">
    <property type="entry name" value="SUZ"/>
    <property type="match status" value="1"/>
</dbReference>
<feature type="compositionally biased region" description="Low complexity" evidence="1">
    <location>
        <begin position="342"/>
        <end position="356"/>
    </location>
</feature>
<feature type="region of interest" description="Disordered" evidence="1">
    <location>
        <begin position="234"/>
        <end position="369"/>
    </location>
</feature>
<feature type="compositionally biased region" description="Basic and acidic residues" evidence="1">
    <location>
        <begin position="282"/>
        <end position="291"/>
    </location>
</feature>
<reference evidence="3 4" key="1">
    <citation type="submission" date="2019-02" db="EMBL/GenBank/DDBJ databases">
        <title>Genome sequencing of the rare red list fungi Hericium alpestre (H. flagellum).</title>
        <authorList>
            <person name="Buettner E."/>
            <person name="Kellner H."/>
        </authorList>
    </citation>
    <scope>NUCLEOTIDE SEQUENCE [LARGE SCALE GENOMIC DNA]</scope>
    <source>
        <strain evidence="3 4">DSM 108284</strain>
    </source>
</reference>
<name>A0A4Y9ZYQ6_9AGAM</name>
<feature type="region of interest" description="Disordered" evidence="1">
    <location>
        <begin position="381"/>
        <end position="405"/>
    </location>
</feature>
<sequence length="501" mass="53753">MAATSFAAAAARPATPLAQPNSFSIFNMNDMASSLMAESAQASSPASAGNDAEDPNADVDPAIIEALKSKDRLFVLRVGELMENLISERKPRIEISPSTSYQKLLVHRCSAFYKVVLENDTISKSIIVYASEESKVPPRRIAELVPAEATKQPAFKIMRRSATERFRSKPTSRIGSFGGEDAELSDGEPSEGGSNGSRGNTVGNGKKRLTMEEREAAYQEARSRIFLGFEDKQKENDMSASSSTFSLVSGSNSTSGGGSSSAGDLDDSISTAATESEWSGPAHRDKRDGRRNGSGANSARSSSRSLRSMHASSSRNSRAASPSFTYASIHDPPQSLGYDASQPGQGFPGYPMQPYGYPYPPPGQAQPQSYMQHYYYPPYSYPPPQHSDPGSPTHEGLFVPPHAQHPQQMSYMPHYAWPAAPGIPQGASHSAGPSPAPGAAYSQYASAPPFAPYPMGYYPGPQPLNPHARGGQRVAQHDADVRCLDSICRTTEWEKEGALSS</sequence>
<dbReference type="Gene3D" id="3.30.1370.50">
    <property type="entry name" value="R3H-like domain"/>
    <property type="match status" value="1"/>
</dbReference>
<evidence type="ECO:0000313" key="3">
    <source>
        <dbReference type="EMBL" id="TFY79173.1"/>
    </source>
</evidence>
<dbReference type="CDD" id="cd02642">
    <property type="entry name" value="R3H_encore_like"/>
    <property type="match status" value="1"/>
</dbReference>
<proteinExistence type="predicted"/>
<evidence type="ECO:0000256" key="1">
    <source>
        <dbReference type="SAM" id="MobiDB-lite"/>
    </source>
</evidence>
<dbReference type="InterPro" id="IPR036867">
    <property type="entry name" value="R3H_dom_sf"/>
</dbReference>
<gene>
    <name evidence="3" type="ORF">EWM64_g4837</name>
</gene>
<evidence type="ECO:0000313" key="4">
    <source>
        <dbReference type="Proteomes" id="UP000298061"/>
    </source>
</evidence>
<feature type="domain" description="SUZ" evidence="2">
    <location>
        <begin position="135"/>
        <end position="230"/>
    </location>
</feature>
<dbReference type="STRING" id="135208.A0A4Y9ZYQ6"/>
<feature type="compositionally biased region" description="Acidic residues" evidence="1">
    <location>
        <begin position="180"/>
        <end position="189"/>
    </location>
</feature>
<feature type="compositionally biased region" description="Low complexity" evidence="1">
    <location>
        <begin position="37"/>
        <end position="48"/>
    </location>
</feature>
<dbReference type="PANTHER" id="PTHR15672">
    <property type="entry name" value="CAMP-REGULATED PHOSPHOPROTEIN 21 RELATED R3H DOMAIN CONTAINING PROTEIN"/>
    <property type="match status" value="1"/>
</dbReference>
<feature type="compositionally biased region" description="Low complexity" evidence="1">
    <location>
        <begin position="239"/>
        <end position="254"/>
    </location>
</feature>
<feature type="region of interest" description="Disordered" evidence="1">
    <location>
        <begin position="160"/>
        <end position="208"/>
    </location>
</feature>
<comment type="caution">
    <text evidence="3">The sequence shown here is derived from an EMBL/GenBank/DDBJ whole genome shotgun (WGS) entry which is preliminary data.</text>
</comment>
<dbReference type="GO" id="GO:0003676">
    <property type="term" value="F:nucleic acid binding"/>
    <property type="evidence" value="ECO:0007669"/>
    <property type="project" value="InterPro"/>
</dbReference>
<feature type="compositionally biased region" description="Low complexity" evidence="1">
    <location>
        <begin position="293"/>
        <end position="323"/>
    </location>
</feature>
<keyword evidence="4" id="KW-1185">Reference proteome</keyword>
<organism evidence="3 4">
    <name type="scientific">Hericium alpestre</name>
    <dbReference type="NCBI Taxonomy" id="135208"/>
    <lineage>
        <taxon>Eukaryota</taxon>
        <taxon>Fungi</taxon>
        <taxon>Dikarya</taxon>
        <taxon>Basidiomycota</taxon>
        <taxon>Agaricomycotina</taxon>
        <taxon>Agaricomycetes</taxon>
        <taxon>Russulales</taxon>
        <taxon>Hericiaceae</taxon>
        <taxon>Hericium</taxon>
    </lineage>
</organism>
<dbReference type="PANTHER" id="PTHR15672:SF8">
    <property type="entry name" value="PROTEIN ENCORE"/>
    <property type="match status" value="1"/>
</dbReference>
<dbReference type="InterPro" id="IPR051937">
    <property type="entry name" value="R3H_domain_containing"/>
</dbReference>
<protein>
    <recommendedName>
        <fullName evidence="2">SUZ domain-containing protein</fullName>
    </recommendedName>
</protein>
<accession>A0A4Y9ZYQ6</accession>
<dbReference type="InterPro" id="IPR024771">
    <property type="entry name" value="SUZ"/>
</dbReference>
<dbReference type="AlphaFoldDB" id="A0A4Y9ZYQ6"/>
<feature type="region of interest" description="Disordered" evidence="1">
    <location>
        <begin position="37"/>
        <end position="57"/>
    </location>
</feature>
<dbReference type="OrthoDB" id="278430at2759"/>